<dbReference type="Pfam" id="PF07883">
    <property type="entry name" value="Cupin_2"/>
    <property type="match status" value="1"/>
</dbReference>
<reference evidence="2 3" key="1">
    <citation type="submission" date="2019-03" db="EMBL/GenBank/DDBJ databases">
        <title>Draft genome sequences of novel Actinobacteria.</title>
        <authorList>
            <person name="Sahin N."/>
            <person name="Ay H."/>
            <person name="Saygin H."/>
        </authorList>
    </citation>
    <scope>NUCLEOTIDE SEQUENCE [LARGE SCALE GENOMIC DNA]</scope>
    <source>
        <strain evidence="2 3">KC310</strain>
    </source>
</reference>
<dbReference type="SUPFAM" id="SSF51182">
    <property type="entry name" value="RmlC-like cupins"/>
    <property type="match status" value="1"/>
</dbReference>
<dbReference type="Proteomes" id="UP000295258">
    <property type="component" value="Unassembled WGS sequence"/>
</dbReference>
<evidence type="ECO:0000259" key="1">
    <source>
        <dbReference type="Pfam" id="PF07883"/>
    </source>
</evidence>
<proteinExistence type="predicted"/>
<dbReference type="Gene3D" id="2.60.120.10">
    <property type="entry name" value="Jelly Rolls"/>
    <property type="match status" value="1"/>
</dbReference>
<gene>
    <name evidence="2" type="ORF">E1292_29540</name>
</gene>
<feature type="domain" description="Cupin type-2" evidence="1">
    <location>
        <begin position="27"/>
        <end position="89"/>
    </location>
</feature>
<evidence type="ECO:0000313" key="2">
    <source>
        <dbReference type="EMBL" id="TDD00188.1"/>
    </source>
</evidence>
<keyword evidence="3" id="KW-1185">Reference proteome</keyword>
<dbReference type="InterPro" id="IPR011051">
    <property type="entry name" value="RmlC_Cupin_sf"/>
</dbReference>
<accession>A0A4R4V4Y3</accession>
<protein>
    <submittedName>
        <fullName evidence="2">Cupin domain-containing protein</fullName>
    </submittedName>
</protein>
<comment type="caution">
    <text evidence="2">The sequence shown here is derived from an EMBL/GenBank/DDBJ whole genome shotgun (WGS) entry which is preliminary data.</text>
</comment>
<organism evidence="2 3">
    <name type="scientific">Nonomuraea deserti</name>
    <dbReference type="NCBI Taxonomy" id="1848322"/>
    <lineage>
        <taxon>Bacteria</taxon>
        <taxon>Bacillati</taxon>
        <taxon>Actinomycetota</taxon>
        <taxon>Actinomycetes</taxon>
        <taxon>Streptosporangiales</taxon>
        <taxon>Streptosporangiaceae</taxon>
        <taxon>Nonomuraea</taxon>
    </lineage>
</organism>
<dbReference type="EMBL" id="SMKO01000098">
    <property type="protein sequence ID" value="TDD00188.1"/>
    <property type="molecule type" value="Genomic_DNA"/>
</dbReference>
<name>A0A4R4V4Y3_9ACTN</name>
<dbReference type="AlphaFoldDB" id="A0A4R4V4Y3"/>
<dbReference type="InterPro" id="IPR013096">
    <property type="entry name" value="Cupin_2"/>
</dbReference>
<sequence>MPAAFPGGTSVTRLSVYTGACADGLEGGTPHLHTASTEGYVVIGGRGALQTLDTQGFRETELAAGSTVWFTPGTVHRAINRGDLRVVVVMANAGLPEAGDAVMTFPPEIMADPDRYRAAATLPAGERGETMEAAAMRRRELAVQGFRALAGGVAGGDLGPLERFYDHAVALVRPSVAAWRETWERTVAAETRHTAAVLDALARGDGAHLRASALLESPQSPETRWGMCGRLRTHDVLHPVEPPAGTGQAQGQ</sequence>
<evidence type="ECO:0000313" key="3">
    <source>
        <dbReference type="Proteomes" id="UP000295258"/>
    </source>
</evidence>
<dbReference type="InterPro" id="IPR014710">
    <property type="entry name" value="RmlC-like_jellyroll"/>
</dbReference>